<dbReference type="EMBL" id="POAF01000001">
    <property type="protein sequence ID" value="RBM03916.1"/>
    <property type="molecule type" value="Genomic_DNA"/>
</dbReference>
<protein>
    <submittedName>
        <fullName evidence="2">Bile acid 7-alpha dehydratase</fullName>
    </submittedName>
</protein>
<dbReference type="InterPro" id="IPR037401">
    <property type="entry name" value="SnoaL-like"/>
</dbReference>
<keyword evidence="3" id="KW-1185">Reference proteome</keyword>
<feature type="domain" description="SnoaL-like" evidence="1">
    <location>
        <begin position="9"/>
        <end position="138"/>
    </location>
</feature>
<dbReference type="Proteomes" id="UP000252167">
    <property type="component" value="Unassembled WGS sequence"/>
</dbReference>
<dbReference type="RefSeq" id="WP_113606311.1">
    <property type="nucleotide sequence ID" value="NZ_JBNBOD010000001.1"/>
</dbReference>
<reference evidence="2 3" key="1">
    <citation type="submission" date="2018-01" db="EMBL/GenBank/DDBJ databases">
        <title>Glutamicibacter soli strain NHPC-3 Whole genome sequence and assembly.</title>
        <authorList>
            <person name="Choudhury P."/>
            <person name="Gupta D."/>
            <person name="Sengupta K."/>
            <person name="Jawed A."/>
            <person name="Sultana N."/>
            <person name="Saha P."/>
        </authorList>
    </citation>
    <scope>NUCLEOTIDE SEQUENCE [LARGE SCALE GENOMIC DNA]</scope>
    <source>
        <strain evidence="2 3">NHPC-3</strain>
    </source>
</reference>
<evidence type="ECO:0000313" key="2">
    <source>
        <dbReference type="EMBL" id="RBM03916.1"/>
    </source>
</evidence>
<gene>
    <name evidence="2" type="ORF">C1H84_01005</name>
</gene>
<dbReference type="SUPFAM" id="SSF54427">
    <property type="entry name" value="NTF2-like"/>
    <property type="match status" value="1"/>
</dbReference>
<organism evidence="2 3">
    <name type="scientific">Glutamicibacter soli</name>
    <dbReference type="NCBI Taxonomy" id="453836"/>
    <lineage>
        <taxon>Bacteria</taxon>
        <taxon>Bacillati</taxon>
        <taxon>Actinomycetota</taxon>
        <taxon>Actinomycetes</taxon>
        <taxon>Micrococcales</taxon>
        <taxon>Micrococcaceae</taxon>
        <taxon>Glutamicibacter</taxon>
    </lineage>
</organism>
<sequence length="167" mass="19146">MDLEQRLAALEAIEEIKALKHRYWRACDGKDPQGFRDCFIKRGAIIDYGPMGAFDDVEPMAEIFTQVALAKVDGKPVIFDMHHGMHPDITLISPTTARGRWTLRFRQINLAERTEYLKTGEYDDEYVLVDGQWKMSACRFTDTWSMTRALDESAQIVEGEFLEVPAP</sequence>
<proteinExistence type="predicted"/>
<evidence type="ECO:0000259" key="1">
    <source>
        <dbReference type="Pfam" id="PF13577"/>
    </source>
</evidence>
<dbReference type="AlphaFoldDB" id="A0A365YMI4"/>
<dbReference type="Gene3D" id="3.10.450.50">
    <property type="match status" value="1"/>
</dbReference>
<accession>A0A365YMI4</accession>
<name>A0A365YMI4_9MICC</name>
<evidence type="ECO:0000313" key="3">
    <source>
        <dbReference type="Proteomes" id="UP000252167"/>
    </source>
</evidence>
<dbReference type="Pfam" id="PF13577">
    <property type="entry name" value="SnoaL_4"/>
    <property type="match status" value="1"/>
</dbReference>
<dbReference type="InterPro" id="IPR032710">
    <property type="entry name" value="NTF2-like_dom_sf"/>
</dbReference>
<comment type="caution">
    <text evidence="2">The sequence shown here is derived from an EMBL/GenBank/DDBJ whole genome shotgun (WGS) entry which is preliminary data.</text>
</comment>